<evidence type="ECO:0000259" key="1">
    <source>
        <dbReference type="Pfam" id="PF20150"/>
    </source>
</evidence>
<comment type="caution">
    <text evidence="2">The sequence shown here is derived from an EMBL/GenBank/DDBJ whole genome shotgun (WGS) entry which is preliminary data.</text>
</comment>
<dbReference type="Pfam" id="PF20150">
    <property type="entry name" value="2EXR"/>
    <property type="match status" value="1"/>
</dbReference>
<feature type="domain" description="2EXR" evidence="1">
    <location>
        <begin position="287"/>
        <end position="367"/>
    </location>
</feature>
<dbReference type="PANTHER" id="PTHR35910">
    <property type="entry name" value="2EXR DOMAIN-CONTAINING PROTEIN"/>
    <property type="match status" value="1"/>
</dbReference>
<name>A0A8J2NP38_FUSEQ</name>
<dbReference type="Proteomes" id="UP000693738">
    <property type="component" value="Unassembled WGS sequence"/>
</dbReference>
<reference evidence="2" key="1">
    <citation type="submission" date="2021-05" db="EMBL/GenBank/DDBJ databases">
        <authorList>
            <person name="Khan N."/>
        </authorList>
    </citation>
    <scope>NUCLEOTIDE SEQUENCE</scope>
</reference>
<sequence>MSSPTVHPFPKLPYELRLLIWEASCFNGNKNTRHGLNYIDVSGSLKCRPAEKSKTSVCLMDTGLPKVEGPAHIRTRIIISGRDLFCFRISDWYNRRMWAPAFDFYLDRCKGISQAKVCNLAFELDVVDWGENSMVIGPVIRKALRQARLQARGSWGENLRLSIIDKDVHWYRDDSTVNVTYADSDDEYTIVSWEILCYCDQTALGTGAHALRKYIRPSYEDSTEFYRWMEETVKVLVRRDNESSFLFLVPLPTSRNFYKELYPFSIPSLKLSFCILNHPDQMSAPTFHRFPDLPCELRHDIWEASCFNRHDTRHGMHYVHCTGLSYHLDTAIKCRPANESETSACLMDAGLWGACHESRRVMEKRMKRQGLMLTDASAKNSSLCLEGPEPALLLLSSRQDLVCFKISDWWRKQMFTPMFFFYLVCVEAKNEDLVFNVGFEMDGNWDFQNRIWQSITQALRYGSFGLDECHKINMSIIDKDVHWHRDDDFPDVTYADCNNEYTVVQWKSLCPSAQRGLGSGTRAFLTYMRRGYDQTSSSGAPPCLEVEGWVNILVRRDNEVEPCQLCQKPNGKKLYDSPYGIAQFDGRLLNSNHSMCLSGVGAQDVES</sequence>
<evidence type="ECO:0000313" key="3">
    <source>
        <dbReference type="Proteomes" id="UP000693738"/>
    </source>
</evidence>
<proteinExistence type="predicted"/>
<accession>A0A8J2NP38</accession>
<gene>
    <name evidence="2" type="ORF">FEQUK3_LOCUS10931</name>
</gene>
<dbReference type="EMBL" id="CAJSTJ010000176">
    <property type="protein sequence ID" value="CAG7565205.1"/>
    <property type="molecule type" value="Genomic_DNA"/>
</dbReference>
<protein>
    <recommendedName>
        <fullName evidence="1">2EXR domain-containing protein</fullName>
    </recommendedName>
</protein>
<dbReference type="InterPro" id="IPR045518">
    <property type="entry name" value="2EXR"/>
</dbReference>
<dbReference type="PANTHER" id="PTHR35910:SF1">
    <property type="entry name" value="2EXR DOMAIN-CONTAINING PROTEIN"/>
    <property type="match status" value="1"/>
</dbReference>
<evidence type="ECO:0000313" key="2">
    <source>
        <dbReference type="EMBL" id="CAG7565205.1"/>
    </source>
</evidence>
<dbReference type="AlphaFoldDB" id="A0A8J2NP38"/>
<organism evidence="2 3">
    <name type="scientific">Fusarium equiseti</name>
    <name type="common">Fusarium scirpi</name>
    <dbReference type="NCBI Taxonomy" id="61235"/>
    <lineage>
        <taxon>Eukaryota</taxon>
        <taxon>Fungi</taxon>
        <taxon>Dikarya</taxon>
        <taxon>Ascomycota</taxon>
        <taxon>Pezizomycotina</taxon>
        <taxon>Sordariomycetes</taxon>
        <taxon>Hypocreomycetidae</taxon>
        <taxon>Hypocreales</taxon>
        <taxon>Nectriaceae</taxon>
        <taxon>Fusarium</taxon>
        <taxon>Fusarium incarnatum-equiseti species complex</taxon>
    </lineage>
</organism>